<protein>
    <submittedName>
        <fullName evidence="2">Uncharacterized protein</fullName>
    </submittedName>
</protein>
<feature type="compositionally biased region" description="Basic residues" evidence="1">
    <location>
        <begin position="7"/>
        <end position="20"/>
    </location>
</feature>
<feature type="region of interest" description="Disordered" evidence="1">
    <location>
        <begin position="456"/>
        <end position="486"/>
    </location>
</feature>
<reference evidence="2" key="1">
    <citation type="journal article" date="2023" name="Mol. Phylogenet. Evol.">
        <title>Genome-scale phylogeny and comparative genomics of the fungal order Sordariales.</title>
        <authorList>
            <person name="Hensen N."/>
            <person name="Bonometti L."/>
            <person name="Westerberg I."/>
            <person name="Brannstrom I.O."/>
            <person name="Guillou S."/>
            <person name="Cros-Aarteil S."/>
            <person name="Calhoun S."/>
            <person name="Haridas S."/>
            <person name="Kuo A."/>
            <person name="Mondo S."/>
            <person name="Pangilinan J."/>
            <person name="Riley R."/>
            <person name="LaButti K."/>
            <person name="Andreopoulos B."/>
            <person name="Lipzen A."/>
            <person name="Chen C."/>
            <person name="Yan M."/>
            <person name="Daum C."/>
            <person name="Ng V."/>
            <person name="Clum A."/>
            <person name="Steindorff A."/>
            <person name="Ohm R.A."/>
            <person name="Martin F."/>
            <person name="Silar P."/>
            <person name="Natvig D.O."/>
            <person name="Lalanne C."/>
            <person name="Gautier V."/>
            <person name="Ament-Velasquez S.L."/>
            <person name="Kruys A."/>
            <person name="Hutchinson M.I."/>
            <person name="Powell A.J."/>
            <person name="Barry K."/>
            <person name="Miller A.N."/>
            <person name="Grigoriev I.V."/>
            <person name="Debuchy R."/>
            <person name="Gladieux P."/>
            <person name="Hiltunen Thoren M."/>
            <person name="Johannesson H."/>
        </authorList>
    </citation>
    <scope>NUCLEOTIDE SEQUENCE</scope>
    <source>
        <strain evidence="2">CBS 314.62</strain>
    </source>
</reference>
<keyword evidence="3" id="KW-1185">Reference proteome</keyword>
<sequence length="486" mass="51936">MAPSGKVHARARGGGFKRKGPLPPKREGGSGSGGDGSGQGKKKQKKEGAAVETDKDKRPFACPLFRIDPVKHLGCLNVYGLMTIGNVKEHLGHRCHDAPTDACPHCWREVVVVPDGICKRGTDEWDAHVTSCPHNVDRPDHWTTLEQKASLEDPNRPRQTNDPGSSDERQWLSIFDALSPPSPSPSEGKELARSPRPPAYYGPQLAEYMAVLVTTFDQSVLVAMLKSRDLHSDEECKQLILDIFNAFASHAAQERLTLVGMSEREEVAKTRPTLIFPKRPALAALPLPDGAASGPTAAPVPPPPPPNINSYPAPAPAVQNPGGGAAPTPTMTSAVASIQGGPPPHSALPNASNGWNHGSDADAQLGSHDARYTANHDTYAQPSSTPGGSLGFPYNPHSYPNWFQYAAPQRTMAAQYDATSGDFPHIQGPSGQAWNLSVLDSSFTCITRDQDDITGGYSYLSREPFSSHPQAANDSSYSPPSGTDES</sequence>
<name>A0AAE0XCY5_9PEZI</name>
<feature type="compositionally biased region" description="Low complexity" evidence="1">
    <location>
        <begin position="286"/>
        <end position="297"/>
    </location>
</feature>
<dbReference type="EMBL" id="JAULSO010000002">
    <property type="protein sequence ID" value="KAK3690268.1"/>
    <property type="molecule type" value="Genomic_DNA"/>
</dbReference>
<accession>A0AAE0XCY5</accession>
<evidence type="ECO:0000313" key="3">
    <source>
        <dbReference type="Proteomes" id="UP001270362"/>
    </source>
</evidence>
<dbReference type="Proteomes" id="UP001270362">
    <property type="component" value="Unassembled WGS sequence"/>
</dbReference>
<feature type="region of interest" description="Disordered" evidence="1">
    <location>
        <begin position="286"/>
        <end position="364"/>
    </location>
</feature>
<comment type="caution">
    <text evidence="2">The sequence shown here is derived from an EMBL/GenBank/DDBJ whole genome shotgun (WGS) entry which is preliminary data.</text>
</comment>
<reference evidence="2" key="2">
    <citation type="submission" date="2023-06" db="EMBL/GenBank/DDBJ databases">
        <authorList>
            <consortium name="Lawrence Berkeley National Laboratory"/>
            <person name="Haridas S."/>
            <person name="Hensen N."/>
            <person name="Bonometti L."/>
            <person name="Westerberg I."/>
            <person name="Brannstrom I.O."/>
            <person name="Guillou S."/>
            <person name="Cros-Aarteil S."/>
            <person name="Calhoun S."/>
            <person name="Kuo A."/>
            <person name="Mondo S."/>
            <person name="Pangilinan J."/>
            <person name="Riley R."/>
            <person name="Labutti K."/>
            <person name="Andreopoulos B."/>
            <person name="Lipzen A."/>
            <person name="Chen C."/>
            <person name="Yanf M."/>
            <person name="Daum C."/>
            <person name="Ng V."/>
            <person name="Clum A."/>
            <person name="Steindorff A."/>
            <person name="Ohm R."/>
            <person name="Martin F."/>
            <person name="Silar P."/>
            <person name="Natvig D."/>
            <person name="Lalanne C."/>
            <person name="Gautier V."/>
            <person name="Ament-Velasquez S.L."/>
            <person name="Kruys A."/>
            <person name="Hutchinson M.I."/>
            <person name="Powell A.J."/>
            <person name="Barry K."/>
            <person name="Miller A.N."/>
            <person name="Grigoriev I.V."/>
            <person name="Debuchy R."/>
            <person name="Gladieux P."/>
            <person name="Thoren M.H."/>
            <person name="Johannesson H."/>
        </authorList>
    </citation>
    <scope>NUCLEOTIDE SEQUENCE</scope>
    <source>
        <strain evidence="2">CBS 314.62</strain>
    </source>
</reference>
<feature type="region of interest" description="Disordered" evidence="1">
    <location>
        <begin position="1"/>
        <end position="54"/>
    </location>
</feature>
<feature type="compositionally biased region" description="Gly residues" evidence="1">
    <location>
        <begin position="29"/>
        <end position="39"/>
    </location>
</feature>
<feature type="compositionally biased region" description="Pro residues" evidence="1">
    <location>
        <begin position="298"/>
        <end position="307"/>
    </location>
</feature>
<feature type="region of interest" description="Disordered" evidence="1">
    <location>
        <begin position="146"/>
        <end position="196"/>
    </location>
</feature>
<dbReference type="PANTHER" id="PTHR38166">
    <property type="entry name" value="C2H2-TYPE DOMAIN-CONTAINING PROTEIN-RELATED"/>
    <property type="match status" value="1"/>
</dbReference>
<organism evidence="2 3">
    <name type="scientific">Podospora appendiculata</name>
    <dbReference type="NCBI Taxonomy" id="314037"/>
    <lineage>
        <taxon>Eukaryota</taxon>
        <taxon>Fungi</taxon>
        <taxon>Dikarya</taxon>
        <taxon>Ascomycota</taxon>
        <taxon>Pezizomycotina</taxon>
        <taxon>Sordariomycetes</taxon>
        <taxon>Sordariomycetidae</taxon>
        <taxon>Sordariales</taxon>
        <taxon>Podosporaceae</taxon>
        <taxon>Podospora</taxon>
    </lineage>
</organism>
<dbReference type="PANTHER" id="PTHR38166:SF1">
    <property type="entry name" value="C2H2-TYPE DOMAIN-CONTAINING PROTEIN"/>
    <property type="match status" value="1"/>
</dbReference>
<feature type="compositionally biased region" description="Polar residues" evidence="1">
    <location>
        <begin position="467"/>
        <end position="486"/>
    </location>
</feature>
<proteinExistence type="predicted"/>
<dbReference type="AlphaFoldDB" id="A0AAE0XCY5"/>
<gene>
    <name evidence="2" type="ORF">B0T22DRAFT_191031</name>
</gene>
<feature type="compositionally biased region" description="Basic and acidic residues" evidence="1">
    <location>
        <begin position="146"/>
        <end position="156"/>
    </location>
</feature>
<evidence type="ECO:0000313" key="2">
    <source>
        <dbReference type="EMBL" id="KAK3690268.1"/>
    </source>
</evidence>
<evidence type="ECO:0000256" key="1">
    <source>
        <dbReference type="SAM" id="MobiDB-lite"/>
    </source>
</evidence>